<keyword evidence="4 6" id="KW-1133">Transmembrane helix</keyword>
<evidence type="ECO:0000256" key="3">
    <source>
        <dbReference type="ARBA" id="ARBA00022692"/>
    </source>
</evidence>
<dbReference type="OrthoDB" id="5933722at2"/>
<feature type="domain" description="MacB-like periplasmic core" evidence="8">
    <location>
        <begin position="20"/>
        <end position="243"/>
    </location>
</feature>
<evidence type="ECO:0000259" key="8">
    <source>
        <dbReference type="Pfam" id="PF12704"/>
    </source>
</evidence>
<evidence type="ECO:0000313" key="10">
    <source>
        <dbReference type="Proteomes" id="UP000190897"/>
    </source>
</evidence>
<name>A0A1T5CAZ5_9BACT</name>
<evidence type="ECO:0000313" key="9">
    <source>
        <dbReference type="EMBL" id="SKB56604.1"/>
    </source>
</evidence>
<feature type="domain" description="ABC3 transporter permease C-terminal" evidence="7">
    <location>
        <begin position="687"/>
        <end position="798"/>
    </location>
</feature>
<feature type="transmembrane region" description="Helical" evidence="6">
    <location>
        <begin position="383"/>
        <end position="406"/>
    </location>
</feature>
<keyword evidence="2" id="KW-1003">Cell membrane</keyword>
<keyword evidence="5 6" id="KW-0472">Membrane</keyword>
<dbReference type="STRING" id="651661.SAMN05660293_01056"/>
<reference evidence="10" key="1">
    <citation type="submission" date="2017-02" db="EMBL/GenBank/DDBJ databases">
        <authorList>
            <person name="Varghese N."/>
            <person name="Submissions S."/>
        </authorList>
    </citation>
    <scope>NUCLEOTIDE SEQUENCE [LARGE SCALE GENOMIC DNA]</scope>
    <source>
        <strain evidence="10">DSM 22270</strain>
    </source>
</reference>
<feature type="transmembrane region" description="Helical" evidence="6">
    <location>
        <begin position="766"/>
        <end position="789"/>
    </location>
</feature>
<dbReference type="PANTHER" id="PTHR30572:SF18">
    <property type="entry name" value="ABC-TYPE MACROLIDE FAMILY EXPORT SYSTEM PERMEASE COMPONENT 2"/>
    <property type="match status" value="1"/>
</dbReference>
<evidence type="ECO:0000259" key="7">
    <source>
        <dbReference type="Pfam" id="PF02687"/>
    </source>
</evidence>
<keyword evidence="3 6" id="KW-0812">Transmembrane</keyword>
<dbReference type="PANTHER" id="PTHR30572">
    <property type="entry name" value="MEMBRANE COMPONENT OF TRANSPORTER-RELATED"/>
    <property type="match status" value="1"/>
</dbReference>
<dbReference type="InterPro" id="IPR025857">
    <property type="entry name" value="MacB_PCD"/>
</dbReference>
<evidence type="ECO:0000256" key="6">
    <source>
        <dbReference type="SAM" id="Phobius"/>
    </source>
</evidence>
<gene>
    <name evidence="9" type="ORF">SAMN05660293_01056</name>
</gene>
<dbReference type="InterPro" id="IPR050250">
    <property type="entry name" value="Macrolide_Exporter_MacB"/>
</dbReference>
<feature type="domain" description="ABC3 transporter permease C-terminal" evidence="7">
    <location>
        <begin position="296"/>
        <end position="411"/>
    </location>
</feature>
<feature type="transmembrane region" description="Helical" evidence="6">
    <location>
        <begin position="341"/>
        <end position="363"/>
    </location>
</feature>
<evidence type="ECO:0000256" key="1">
    <source>
        <dbReference type="ARBA" id="ARBA00004651"/>
    </source>
</evidence>
<dbReference type="AlphaFoldDB" id="A0A1T5CAZ5"/>
<dbReference type="EMBL" id="FUZA01000001">
    <property type="protein sequence ID" value="SKB56604.1"/>
    <property type="molecule type" value="Genomic_DNA"/>
</dbReference>
<comment type="subcellular location">
    <subcellularLocation>
        <location evidence="1">Cell membrane</location>
        <topology evidence="1">Multi-pass membrane protein</topology>
    </subcellularLocation>
</comment>
<feature type="transmembrane region" description="Helical" evidence="6">
    <location>
        <begin position="427"/>
        <end position="450"/>
    </location>
</feature>
<feature type="transmembrane region" description="Helical" evidence="6">
    <location>
        <begin position="21"/>
        <end position="42"/>
    </location>
</feature>
<evidence type="ECO:0000256" key="4">
    <source>
        <dbReference type="ARBA" id="ARBA00022989"/>
    </source>
</evidence>
<evidence type="ECO:0000256" key="5">
    <source>
        <dbReference type="ARBA" id="ARBA00023136"/>
    </source>
</evidence>
<protein>
    <submittedName>
        <fullName evidence="9">Putative ABC transport system permease protein</fullName>
    </submittedName>
</protein>
<accession>A0A1T5CAZ5</accession>
<keyword evidence="10" id="KW-1185">Reference proteome</keyword>
<dbReference type="GO" id="GO:0005886">
    <property type="term" value="C:plasma membrane"/>
    <property type="evidence" value="ECO:0007669"/>
    <property type="project" value="UniProtKB-SubCell"/>
</dbReference>
<dbReference type="RefSeq" id="WP_082213561.1">
    <property type="nucleotide sequence ID" value="NZ_FUZA01000001.1"/>
</dbReference>
<feature type="domain" description="MacB-like periplasmic core" evidence="8">
    <location>
        <begin position="442"/>
        <end position="605"/>
    </location>
</feature>
<proteinExistence type="predicted"/>
<organism evidence="9 10">
    <name type="scientific">Dyadobacter psychrophilus</name>
    <dbReference type="NCBI Taxonomy" id="651661"/>
    <lineage>
        <taxon>Bacteria</taxon>
        <taxon>Pseudomonadati</taxon>
        <taxon>Bacteroidota</taxon>
        <taxon>Cytophagia</taxon>
        <taxon>Cytophagales</taxon>
        <taxon>Spirosomataceae</taxon>
        <taxon>Dyadobacter</taxon>
    </lineage>
</organism>
<dbReference type="Pfam" id="PF02687">
    <property type="entry name" value="FtsX"/>
    <property type="match status" value="2"/>
</dbReference>
<dbReference type="GO" id="GO:0022857">
    <property type="term" value="F:transmembrane transporter activity"/>
    <property type="evidence" value="ECO:0007669"/>
    <property type="project" value="TreeGrafter"/>
</dbReference>
<sequence length="806" mass="90202">MIRNYLKIAWRSLLKNKVYSTINVFGLAIGITTCTLITLYVLDEISYDKHHVDRERIFRVASDVQGEKWVAAPGPLAAGLKRDFPEVEQVTRLLRMPGIDKFLLKNQTGEKQFYETNGYYVDSTFFQIFTYDFKYGDQKTALNQPNSIIITEDIASKMFGNVNPVDKVINVNLPFAVTAYTVKGVLRNNGHKSHIPANMLLSMNNSDVGQWARGQTNWASNNIFHTYFKLKDADQAAALEGKLGAFLKRNGAADFKVMQISKKLFIQPLTDIYLYSNFDFEVAPNGNVKYLYIFGSVAAFLLLIACINFMNLSTARSEKRAKEVGVKKVVGAARSSLVGQFLWESLLLSMLALLISLPFLKLLLPLFNQLTNKTLTLLQHPEIYGYLFALTIITGLLAGFYPAFYLSSFSPIATLKGRFKNNISAVFVRKGLVVFQFTVSIVLILGAILISQQMEYMRNQNLGFSKSQKLILPLQTTEAGQNYRTFKNEIANIPQVRSSAVGSTYPGIENVLDMLFYAEGKTMKENVDVSFANIDNDYIKTLGIQLLQGRGFSNQFTADSNALILNEVAIKKLGYNMDNAVGKKIYSDFNDRKITMTIIGVVKDYHFESLQQEIKPLALTVSPFFSSTNTYLIVDVQGGNYGALIGKIGQAWKKINPGSPFEYSFLDSDFQKNYEKEERTSNLVRYFSFIGVVIACLGLFGLATFTAEQRTKEIGIRKVLGASVASITGLFSGDFLKLVFIAIVIATPISWWAMNKWLENFAFKTIVSWQIFVIAGIAAILVAFVTISFQSIKAALTNPVKTLKSE</sequence>
<feature type="transmembrane region" description="Helical" evidence="6">
    <location>
        <begin position="719"/>
        <end position="746"/>
    </location>
</feature>
<feature type="transmembrane region" description="Helical" evidence="6">
    <location>
        <begin position="686"/>
        <end position="707"/>
    </location>
</feature>
<dbReference type="InterPro" id="IPR003838">
    <property type="entry name" value="ABC3_permease_C"/>
</dbReference>
<evidence type="ECO:0000256" key="2">
    <source>
        <dbReference type="ARBA" id="ARBA00022475"/>
    </source>
</evidence>
<dbReference type="Proteomes" id="UP000190897">
    <property type="component" value="Unassembled WGS sequence"/>
</dbReference>
<dbReference type="Pfam" id="PF12704">
    <property type="entry name" value="MacB_PCD"/>
    <property type="match status" value="2"/>
</dbReference>
<feature type="transmembrane region" description="Helical" evidence="6">
    <location>
        <begin position="290"/>
        <end position="312"/>
    </location>
</feature>